<evidence type="ECO:0000313" key="3">
    <source>
        <dbReference type="Proteomes" id="UP000507222"/>
    </source>
</evidence>
<organism evidence="2 3">
    <name type="scientific">Prunus armeniaca</name>
    <name type="common">Apricot</name>
    <name type="synonym">Armeniaca vulgaris</name>
    <dbReference type="NCBI Taxonomy" id="36596"/>
    <lineage>
        <taxon>Eukaryota</taxon>
        <taxon>Viridiplantae</taxon>
        <taxon>Streptophyta</taxon>
        <taxon>Embryophyta</taxon>
        <taxon>Tracheophyta</taxon>
        <taxon>Spermatophyta</taxon>
        <taxon>Magnoliopsida</taxon>
        <taxon>eudicotyledons</taxon>
        <taxon>Gunneridae</taxon>
        <taxon>Pentapetalae</taxon>
        <taxon>rosids</taxon>
        <taxon>fabids</taxon>
        <taxon>Rosales</taxon>
        <taxon>Rosaceae</taxon>
        <taxon>Amygdaloideae</taxon>
        <taxon>Amygdaleae</taxon>
        <taxon>Prunus</taxon>
    </lineage>
</organism>
<dbReference type="PANTHER" id="PTHR34358:SF2">
    <property type="entry name" value="OS03G0411600 PROTEIN"/>
    <property type="match status" value="1"/>
</dbReference>
<name>A0A6J5VIG7_PRUAR</name>
<protein>
    <submittedName>
        <fullName evidence="2">Uncharacterized protein</fullName>
    </submittedName>
</protein>
<dbReference type="Pfam" id="PF06708">
    <property type="entry name" value="DUF1195"/>
    <property type="match status" value="1"/>
</dbReference>
<proteinExistence type="predicted"/>
<accession>A0A6J5VIG7</accession>
<evidence type="ECO:0000256" key="1">
    <source>
        <dbReference type="SAM" id="Phobius"/>
    </source>
</evidence>
<dbReference type="Proteomes" id="UP000507222">
    <property type="component" value="Unassembled WGS sequence"/>
</dbReference>
<keyword evidence="1" id="KW-0812">Transmembrane</keyword>
<dbReference type="EMBL" id="CAEKDK010000007">
    <property type="protein sequence ID" value="CAB4287644.1"/>
    <property type="molecule type" value="Genomic_DNA"/>
</dbReference>
<keyword evidence="1" id="KW-1133">Transmembrane helix</keyword>
<gene>
    <name evidence="2" type="ORF">CURHAP_LOCUS45654</name>
</gene>
<reference evidence="2 3" key="1">
    <citation type="submission" date="2020-05" db="EMBL/GenBank/DDBJ databases">
        <authorList>
            <person name="Campoy J."/>
            <person name="Schneeberger K."/>
            <person name="Spophaly S."/>
        </authorList>
    </citation>
    <scope>NUCLEOTIDE SEQUENCE [LARGE SCALE GENOMIC DNA]</scope>
    <source>
        <strain evidence="2">PruArmRojPasFocal</strain>
    </source>
</reference>
<dbReference type="InterPro" id="IPR010608">
    <property type="entry name" value="DUF1195"/>
</dbReference>
<dbReference type="PANTHER" id="PTHR34358">
    <property type="entry name" value="OS03G0411600 PROTEIN"/>
    <property type="match status" value="1"/>
</dbReference>
<keyword evidence="1" id="KW-0472">Membrane</keyword>
<evidence type="ECO:0000313" key="2">
    <source>
        <dbReference type="EMBL" id="CAB4287644.1"/>
    </source>
</evidence>
<dbReference type="AlphaFoldDB" id="A0A6J5VIG7"/>
<feature type="transmembrane region" description="Helical" evidence="1">
    <location>
        <begin position="33"/>
        <end position="54"/>
    </location>
</feature>
<sequence>MKDEDGLPTSTTASAKKESSDSSVVLGKGRYKFWALAAILLLAFWSMFTGTVTLRWSAGNLNRLSDDLDSPIHDDLDVLEMEEREKVVKHMWDVYTNSRRIRLPRFWQEAFEAAYEELTSDVPGVREEAITEIAKMSVRSVDLDPPPVQSALGDFGTLIGKCIKEMGCFVVYPILI</sequence>